<accession>A0AAD9DG06</accession>
<evidence type="ECO:0000256" key="1">
    <source>
        <dbReference type="SAM" id="SignalP"/>
    </source>
</evidence>
<gene>
    <name evidence="2" type="ORF">QTG54_005013</name>
</gene>
<evidence type="ECO:0000313" key="3">
    <source>
        <dbReference type="Proteomes" id="UP001224775"/>
    </source>
</evidence>
<feature type="signal peptide" evidence="1">
    <location>
        <begin position="1"/>
        <end position="30"/>
    </location>
</feature>
<reference evidence="2" key="1">
    <citation type="submission" date="2023-06" db="EMBL/GenBank/DDBJ databases">
        <title>Survivors Of The Sea: Transcriptome response of Skeletonema marinoi to long-term dormancy.</title>
        <authorList>
            <person name="Pinder M.I.M."/>
            <person name="Kourtchenko O."/>
            <person name="Robertson E.K."/>
            <person name="Larsson T."/>
            <person name="Maumus F."/>
            <person name="Osuna-Cruz C.M."/>
            <person name="Vancaester E."/>
            <person name="Stenow R."/>
            <person name="Vandepoele K."/>
            <person name="Ploug H."/>
            <person name="Bruchert V."/>
            <person name="Godhe A."/>
            <person name="Topel M."/>
        </authorList>
    </citation>
    <scope>NUCLEOTIDE SEQUENCE</scope>
    <source>
        <strain evidence="2">R05AC</strain>
    </source>
</reference>
<dbReference type="EMBL" id="JATAAI010000007">
    <property type="protein sequence ID" value="KAK1744480.1"/>
    <property type="molecule type" value="Genomic_DNA"/>
</dbReference>
<organism evidence="2 3">
    <name type="scientific">Skeletonema marinoi</name>
    <dbReference type="NCBI Taxonomy" id="267567"/>
    <lineage>
        <taxon>Eukaryota</taxon>
        <taxon>Sar</taxon>
        <taxon>Stramenopiles</taxon>
        <taxon>Ochrophyta</taxon>
        <taxon>Bacillariophyta</taxon>
        <taxon>Coscinodiscophyceae</taxon>
        <taxon>Thalassiosirophycidae</taxon>
        <taxon>Thalassiosirales</taxon>
        <taxon>Skeletonemataceae</taxon>
        <taxon>Skeletonema</taxon>
        <taxon>Skeletonema marinoi-dohrnii complex</taxon>
    </lineage>
</organism>
<sequence>MIIATNRGGKSTIMVAISLLLCSLIAPSVSFQPPISSSVRNFSRYSSSSYTERSSVCCVSASASSNDDAITTATAAKPAAECSDKQVSRRSLVSQTFTSLLATNFILSSNNQPASAKVVAYPFSSIDPTSAASIPQERDALLLAIASKSSDEAIAQAIQNLIPFNPIKSSSPSEYSSALDGEWKLLWYNKSDFSPLLKLPSPLRPDSYQYFGKIAEREVGEGRVAQGLVGGVVALSGGSKKELWLSSGAVASKDDPSVLEIYPPFRFQLGETPGSSSPKSTIVESESDADFRAANARTVEAQQAPKNEYEQVYLENYGSGSLRVSVITKGDPVIVGDMFVHQKV</sequence>
<dbReference type="Proteomes" id="UP001224775">
    <property type="component" value="Unassembled WGS sequence"/>
</dbReference>
<protein>
    <recommendedName>
        <fullName evidence="4">Plastid lipid-associated protein/fibrillin conserved domain-containing protein</fullName>
    </recommendedName>
</protein>
<name>A0AAD9DG06_9STRA</name>
<proteinExistence type="predicted"/>
<feature type="chain" id="PRO_5041897703" description="Plastid lipid-associated protein/fibrillin conserved domain-containing protein" evidence="1">
    <location>
        <begin position="31"/>
        <end position="344"/>
    </location>
</feature>
<comment type="caution">
    <text evidence="2">The sequence shown here is derived from an EMBL/GenBank/DDBJ whole genome shotgun (WGS) entry which is preliminary data.</text>
</comment>
<evidence type="ECO:0000313" key="2">
    <source>
        <dbReference type="EMBL" id="KAK1744480.1"/>
    </source>
</evidence>
<evidence type="ECO:0008006" key="4">
    <source>
        <dbReference type="Google" id="ProtNLM"/>
    </source>
</evidence>
<keyword evidence="3" id="KW-1185">Reference proteome</keyword>
<dbReference type="AlphaFoldDB" id="A0AAD9DG06"/>
<keyword evidence="1" id="KW-0732">Signal</keyword>